<evidence type="ECO:0000313" key="2">
    <source>
        <dbReference type="Proteomes" id="UP001589797"/>
    </source>
</evidence>
<dbReference type="RefSeq" id="WP_382389181.1">
    <property type="nucleotide sequence ID" value="NZ_JBHLWI010000083.1"/>
</dbReference>
<evidence type="ECO:0008006" key="3">
    <source>
        <dbReference type="Google" id="ProtNLM"/>
    </source>
</evidence>
<dbReference type="EMBL" id="JBHLWI010000083">
    <property type="protein sequence ID" value="MFC0264613.1"/>
    <property type="molecule type" value="Genomic_DNA"/>
</dbReference>
<proteinExistence type="predicted"/>
<keyword evidence="2" id="KW-1185">Reference proteome</keyword>
<evidence type="ECO:0000313" key="1">
    <source>
        <dbReference type="EMBL" id="MFC0264613.1"/>
    </source>
</evidence>
<reference evidence="1 2" key="1">
    <citation type="submission" date="2024-09" db="EMBL/GenBank/DDBJ databases">
        <authorList>
            <person name="Sun Q."/>
            <person name="Mori K."/>
        </authorList>
    </citation>
    <scope>NUCLEOTIDE SEQUENCE [LARGE SCALE GENOMIC DNA]</scope>
    <source>
        <strain evidence="1 2">CCM 7650</strain>
    </source>
</reference>
<accession>A0ABV6FXR4</accession>
<sequence>MKELNLKESKSIFGGTSDFGSWLIGKIGDYFCSCKKKNNSTTSSRIYGPTGLYYPNY</sequence>
<dbReference type="Proteomes" id="UP001589797">
    <property type="component" value="Unassembled WGS sequence"/>
</dbReference>
<name>A0ABV6FXR4_9BACT</name>
<organism evidence="1 2">
    <name type="scientific">Fontibacter flavus</name>
    <dbReference type="NCBI Taxonomy" id="654838"/>
    <lineage>
        <taxon>Bacteria</taxon>
        <taxon>Pseudomonadati</taxon>
        <taxon>Bacteroidota</taxon>
        <taxon>Cytophagia</taxon>
        <taxon>Cytophagales</taxon>
        <taxon>Cyclobacteriaceae</taxon>
        <taxon>Fontibacter</taxon>
    </lineage>
</organism>
<gene>
    <name evidence="1" type="ORF">ACFFIP_18145</name>
</gene>
<protein>
    <recommendedName>
        <fullName evidence="3">Bacteriocin-type signal sequence-containing protein</fullName>
    </recommendedName>
</protein>
<comment type="caution">
    <text evidence="1">The sequence shown here is derived from an EMBL/GenBank/DDBJ whole genome shotgun (WGS) entry which is preliminary data.</text>
</comment>